<dbReference type="Gene3D" id="1.10.150.570">
    <property type="entry name" value="GidA associated domain, C-terminal subdomain"/>
    <property type="match status" value="1"/>
</dbReference>
<dbReference type="InterPro" id="IPR047001">
    <property type="entry name" value="MnmG_C_subdom"/>
</dbReference>
<evidence type="ECO:0000256" key="7">
    <source>
        <dbReference type="ARBA" id="ARBA00022694"/>
    </source>
</evidence>
<dbReference type="Pfam" id="PF01134">
    <property type="entry name" value="GIDA"/>
    <property type="match status" value="1"/>
</dbReference>
<name>A0A9D2CDJ9_9FIRM</name>
<evidence type="ECO:0000256" key="9">
    <source>
        <dbReference type="ARBA" id="ARBA00023027"/>
    </source>
</evidence>
<dbReference type="GO" id="GO:0050660">
    <property type="term" value="F:flavin adenine dinucleotide binding"/>
    <property type="evidence" value="ECO:0007669"/>
    <property type="project" value="UniProtKB-UniRule"/>
</dbReference>
<dbReference type="Pfam" id="PF13932">
    <property type="entry name" value="SAM_GIDA_C"/>
    <property type="match status" value="1"/>
</dbReference>
<accession>A0A9D2CDJ9</accession>
<dbReference type="InterPro" id="IPR004416">
    <property type="entry name" value="MnmG"/>
</dbReference>
<dbReference type="InterPro" id="IPR040131">
    <property type="entry name" value="MnmG_N"/>
</dbReference>
<dbReference type="InterPro" id="IPR020595">
    <property type="entry name" value="MnmG-rel_CS"/>
</dbReference>
<comment type="subcellular location">
    <subcellularLocation>
        <location evidence="12">Cytoplasm</location>
    </subcellularLocation>
</comment>
<protein>
    <recommendedName>
        <fullName evidence="4 12">tRNA uridine 5-carboxymethylaminomethyl modification enzyme MnmG</fullName>
    </recommendedName>
    <alternativeName>
        <fullName evidence="11 12">Glucose-inhibited division protein A</fullName>
    </alternativeName>
</protein>
<feature type="domain" description="tRNA uridine 5-carboxymethylaminomethyl modification enzyme C-terminal subdomain" evidence="13">
    <location>
        <begin position="546"/>
        <end position="617"/>
    </location>
</feature>
<evidence type="ECO:0000256" key="3">
    <source>
        <dbReference type="ARBA" id="ARBA00007653"/>
    </source>
</evidence>
<dbReference type="SMART" id="SM01228">
    <property type="entry name" value="GIDA_assoc_3"/>
    <property type="match status" value="1"/>
</dbReference>
<comment type="caution">
    <text evidence="12">Lacks conserved residue(s) required for the propagation of feature annotation.</text>
</comment>
<dbReference type="FunFam" id="3.50.50.60:FF:000002">
    <property type="entry name" value="tRNA uridine 5-carboxymethylaminomethyl modification enzyme MnmG"/>
    <property type="match status" value="1"/>
</dbReference>
<keyword evidence="9 12" id="KW-0520">NAD</keyword>
<comment type="similarity">
    <text evidence="3 12">Belongs to the MnmG family.</text>
</comment>
<dbReference type="Gene3D" id="3.50.50.60">
    <property type="entry name" value="FAD/NAD(P)-binding domain"/>
    <property type="match status" value="2"/>
</dbReference>
<dbReference type="InterPro" id="IPR049312">
    <property type="entry name" value="GIDA_C_N"/>
</dbReference>
<dbReference type="SUPFAM" id="SSF51905">
    <property type="entry name" value="FAD/NAD(P)-binding domain"/>
    <property type="match status" value="1"/>
</dbReference>
<dbReference type="GO" id="GO:0030488">
    <property type="term" value="P:tRNA methylation"/>
    <property type="evidence" value="ECO:0007669"/>
    <property type="project" value="TreeGrafter"/>
</dbReference>
<proteinExistence type="inferred from homology"/>
<evidence type="ECO:0000256" key="2">
    <source>
        <dbReference type="ARBA" id="ARBA00003717"/>
    </source>
</evidence>
<dbReference type="PROSITE" id="PS01280">
    <property type="entry name" value="GIDA_1"/>
    <property type="match status" value="1"/>
</dbReference>
<dbReference type="PANTHER" id="PTHR11806">
    <property type="entry name" value="GLUCOSE INHIBITED DIVISION PROTEIN A"/>
    <property type="match status" value="1"/>
</dbReference>
<comment type="function">
    <text evidence="2 12">NAD-binding protein involved in the addition of a carboxymethylaminomethyl (cmnm) group at the wobble position (U34) of certain tRNAs, forming tRNA-cmnm(5)s(2)U34.</text>
</comment>
<keyword evidence="6 12" id="KW-0285">Flavoprotein</keyword>
<evidence type="ECO:0000256" key="12">
    <source>
        <dbReference type="HAMAP-Rule" id="MF_00129"/>
    </source>
</evidence>
<keyword evidence="5 12" id="KW-0963">Cytoplasm</keyword>
<evidence type="ECO:0000256" key="10">
    <source>
        <dbReference type="ARBA" id="ARBA00025948"/>
    </source>
</evidence>
<sequence>MDYFAGEYDIAVIGAGHAGIEAALAAARLGLRTLCFTVNLDAVGNMPCNPAIGGTGKGHLVRELDALGGEMARCADRACIQYRVLNKGKGPAVWSLRAQADRREYQKLMKHTLELQENLWVKQAEVVAVLTDKKGAVSGVKTATGAVYTVRAAVICTGTYLGGRTIVGEVTRDSGPDGLAAALPLTDSLRALGVSLRRFKTGTPPRVNRRSVDFSKMELQPGDETVVPFSFETEVPPENRAVCYLTYTNEHTHAVIRANLDRSPLFSGVIEGVGPRYCPSIEDKVVRFADKPRHQLFIEPMGLDTEELYIQGFSSSLHEEVQVEMLHTIPGLEKAEMTRCAYAIEYDCCDPTELYPTLEHIKVPGLYGAGQFNGSSGYEEAAVQGFVAGVNAALKLLGRPPMVLTRDQGYIGVLIDDLVTKGTNEPYRMMTSRTEYRLLCRQDNADRRLCPVGHEIGLVSDERYRRVLEKYAAVDREVRRLVSTGVAPSPMLSAMLTERGESPARDGARLADLLRRPRVGYTDLAPFDPDRPDLPAEVTEQVEIALKYEGYIARQQRQVEEMRKLETRPLPPDLNYMDIPVLRLEARQKLQQIRPLSLGQASRISGVSPADVAALMIWLEHQKG</sequence>
<dbReference type="GO" id="GO:0005829">
    <property type="term" value="C:cytosol"/>
    <property type="evidence" value="ECO:0007669"/>
    <property type="project" value="TreeGrafter"/>
</dbReference>
<reference evidence="14" key="2">
    <citation type="submission" date="2021-04" db="EMBL/GenBank/DDBJ databases">
        <authorList>
            <person name="Gilroy R."/>
        </authorList>
    </citation>
    <scope>NUCLEOTIDE SEQUENCE</scope>
    <source>
        <strain evidence="14">CHK33-7979</strain>
    </source>
</reference>
<comment type="subunit">
    <text evidence="10 12">Homodimer. Heterotetramer of two MnmE and two MnmG subunits.</text>
</comment>
<feature type="binding site" evidence="12">
    <location>
        <begin position="14"/>
        <end position="19"/>
    </location>
    <ligand>
        <name>FAD</name>
        <dbReference type="ChEBI" id="CHEBI:57692"/>
    </ligand>
</feature>
<evidence type="ECO:0000256" key="5">
    <source>
        <dbReference type="ARBA" id="ARBA00022490"/>
    </source>
</evidence>
<feature type="binding site" evidence="12">
    <location>
        <begin position="274"/>
        <end position="288"/>
    </location>
    <ligand>
        <name>NAD(+)</name>
        <dbReference type="ChEBI" id="CHEBI:57540"/>
    </ligand>
</feature>
<dbReference type="HAMAP" id="MF_00129">
    <property type="entry name" value="MnmG_GidA"/>
    <property type="match status" value="1"/>
</dbReference>
<evidence type="ECO:0000313" key="14">
    <source>
        <dbReference type="EMBL" id="HIY72539.1"/>
    </source>
</evidence>
<dbReference type="FunFam" id="1.10.150.570:FF:000001">
    <property type="entry name" value="tRNA uridine 5-carboxymethylaminomethyl modification enzyme MnmG"/>
    <property type="match status" value="1"/>
</dbReference>
<dbReference type="FunFam" id="1.10.10.1800:FF:000001">
    <property type="entry name" value="tRNA uridine 5-carboxymethylaminomethyl modification enzyme MnmG"/>
    <property type="match status" value="1"/>
</dbReference>
<dbReference type="AlphaFoldDB" id="A0A9D2CDJ9"/>
<keyword evidence="8 12" id="KW-0274">FAD</keyword>
<organism evidence="14 15">
    <name type="scientific">Candidatus Intestinimonas merdavium</name>
    <dbReference type="NCBI Taxonomy" id="2838622"/>
    <lineage>
        <taxon>Bacteria</taxon>
        <taxon>Bacillati</taxon>
        <taxon>Bacillota</taxon>
        <taxon>Clostridia</taxon>
        <taxon>Eubacteriales</taxon>
        <taxon>Intestinimonas</taxon>
    </lineage>
</organism>
<dbReference type="NCBIfam" id="TIGR00136">
    <property type="entry name" value="mnmG_gidA"/>
    <property type="match status" value="1"/>
</dbReference>
<dbReference type="EMBL" id="DXCX01000014">
    <property type="protein sequence ID" value="HIY72539.1"/>
    <property type="molecule type" value="Genomic_DNA"/>
</dbReference>
<dbReference type="Proteomes" id="UP000886824">
    <property type="component" value="Unassembled WGS sequence"/>
</dbReference>
<evidence type="ECO:0000256" key="8">
    <source>
        <dbReference type="ARBA" id="ARBA00022827"/>
    </source>
</evidence>
<dbReference type="PANTHER" id="PTHR11806:SF0">
    <property type="entry name" value="PROTEIN MTO1 HOMOLOG, MITOCHONDRIAL"/>
    <property type="match status" value="1"/>
</dbReference>
<dbReference type="Pfam" id="PF21680">
    <property type="entry name" value="GIDA_C_1st"/>
    <property type="match status" value="1"/>
</dbReference>
<dbReference type="GO" id="GO:0002098">
    <property type="term" value="P:tRNA wobble uridine modification"/>
    <property type="evidence" value="ECO:0007669"/>
    <property type="project" value="InterPro"/>
</dbReference>
<evidence type="ECO:0000256" key="11">
    <source>
        <dbReference type="ARBA" id="ARBA00031800"/>
    </source>
</evidence>
<dbReference type="InterPro" id="IPR026904">
    <property type="entry name" value="MnmG_C"/>
</dbReference>
<evidence type="ECO:0000259" key="13">
    <source>
        <dbReference type="SMART" id="SM01228"/>
    </source>
</evidence>
<reference evidence="14" key="1">
    <citation type="journal article" date="2021" name="PeerJ">
        <title>Extensive microbial diversity within the chicken gut microbiome revealed by metagenomics and culture.</title>
        <authorList>
            <person name="Gilroy R."/>
            <person name="Ravi A."/>
            <person name="Getino M."/>
            <person name="Pursley I."/>
            <person name="Horton D.L."/>
            <person name="Alikhan N.F."/>
            <person name="Baker D."/>
            <person name="Gharbi K."/>
            <person name="Hall N."/>
            <person name="Watson M."/>
            <person name="Adriaenssens E.M."/>
            <person name="Foster-Nyarko E."/>
            <person name="Jarju S."/>
            <person name="Secka A."/>
            <person name="Antonio M."/>
            <person name="Oren A."/>
            <person name="Chaudhuri R.R."/>
            <person name="La Ragione R."/>
            <person name="Hildebrand F."/>
            <person name="Pallen M.J."/>
        </authorList>
    </citation>
    <scope>NUCLEOTIDE SEQUENCE</scope>
    <source>
        <strain evidence="14">CHK33-7979</strain>
    </source>
</reference>
<comment type="caution">
    <text evidence="14">The sequence shown here is derived from an EMBL/GenBank/DDBJ whole genome shotgun (WGS) entry which is preliminary data.</text>
</comment>
<evidence type="ECO:0000256" key="1">
    <source>
        <dbReference type="ARBA" id="ARBA00001974"/>
    </source>
</evidence>
<evidence type="ECO:0000256" key="4">
    <source>
        <dbReference type="ARBA" id="ARBA00020461"/>
    </source>
</evidence>
<evidence type="ECO:0000256" key="6">
    <source>
        <dbReference type="ARBA" id="ARBA00022630"/>
    </source>
</evidence>
<dbReference type="InterPro" id="IPR002218">
    <property type="entry name" value="MnmG-rel"/>
</dbReference>
<gene>
    <name evidence="12 14" type="primary">mnmG</name>
    <name evidence="12" type="synonym">gidA</name>
    <name evidence="14" type="ORF">H9826_01005</name>
</gene>
<comment type="cofactor">
    <cofactor evidence="1 12">
        <name>FAD</name>
        <dbReference type="ChEBI" id="CHEBI:57692"/>
    </cofactor>
</comment>
<keyword evidence="7 12" id="KW-0819">tRNA processing</keyword>
<dbReference type="InterPro" id="IPR044920">
    <property type="entry name" value="MnmG_C_subdom_sf"/>
</dbReference>
<dbReference type="Gene3D" id="1.10.10.1800">
    <property type="entry name" value="tRNA uridine 5-carboxymethylaminomethyl modification enzyme MnmG/GidA"/>
    <property type="match status" value="1"/>
</dbReference>
<dbReference type="InterPro" id="IPR036188">
    <property type="entry name" value="FAD/NAD-bd_sf"/>
</dbReference>
<evidence type="ECO:0000313" key="15">
    <source>
        <dbReference type="Proteomes" id="UP000886824"/>
    </source>
</evidence>